<proteinExistence type="predicted"/>
<accession>A0A382LG44</accession>
<name>A0A382LG44_9ZZZZ</name>
<evidence type="ECO:0000313" key="1">
    <source>
        <dbReference type="EMBL" id="SVC35844.1"/>
    </source>
</evidence>
<organism evidence="1">
    <name type="scientific">marine metagenome</name>
    <dbReference type="NCBI Taxonomy" id="408172"/>
    <lineage>
        <taxon>unclassified sequences</taxon>
        <taxon>metagenomes</taxon>
        <taxon>ecological metagenomes</taxon>
    </lineage>
</organism>
<sequence>MKGEYGADCILSVILEISGMMKRSMAGRPLSA</sequence>
<reference evidence="1" key="1">
    <citation type="submission" date="2018-05" db="EMBL/GenBank/DDBJ databases">
        <authorList>
            <person name="Lanie J.A."/>
            <person name="Ng W.-L."/>
            <person name="Kazmierczak K.M."/>
            <person name="Andrzejewski T.M."/>
            <person name="Davidsen T.M."/>
            <person name="Wayne K.J."/>
            <person name="Tettelin H."/>
            <person name="Glass J.I."/>
            <person name="Rusch D."/>
            <person name="Podicherti R."/>
            <person name="Tsui H.-C.T."/>
            <person name="Winkler M.E."/>
        </authorList>
    </citation>
    <scope>NUCLEOTIDE SEQUENCE</scope>
</reference>
<protein>
    <submittedName>
        <fullName evidence="1">Uncharacterized protein</fullName>
    </submittedName>
</protein>
<gene>
    <name evidence="1" type="ORF">METZ01_LOCUS288698</name>
</gene>
<dbReference type="AlphaFoldDB" id="A0A382LG44"/>
<dbReference type="EMBL" id="UINC01086937">
    <property type="protein sequence ID" value="SVC35844.1"/>
    <property type="molecule type" value="Genomic_DNA"/>
</dbReference>